<evidence type="ECO:0000259" key="4">
    <source>
        <dbReference type="Pfam" id="PF05175"/>
    </source>
</evidence>
<evidence type="ECO:0000256" key="3">
    <source>
        <dbReference type="ARBA" id="ARBA00022691"/>
    </source>
</evidence>
<dbReference type="InterPro" id="IPR002052">
    <property type="entry name" value="DNA_methylase_N6_adenine_CS"/>
</dbReference>
<dbReference type="SUPFAM" id="SSF53335">
    <property type="entry name" value="S-adenosyl-L-methionine-dependent methyltransferases"/>
    <property type="match status" value="1"/>
</dbReference>
<dbReference type="PANTHER" id="PTHR18895">
    <property type="entry name" value="HEMK METHYLTRANSFERASE"/>
    <property type="match status" value="1"/>
</dbReference>
<dbReference type="InterPro" id="IPR050320">
    <property type="entry name" value="N5-glutamine_MTase"/>
</dbReference>
<evidence type="ECO:0000256" key="1">
    <source>
        <dbReference type="ARBA" id="ARBA00022603"/>
    </source>
</evidence>
<dbReference type="InterPro" id="IPR029063">
    <property type="entry name" value="SAM-dependent_MTases_sf"/>
</dbReference>
<reference evidence="5" key="4">
    <citation type="submission" date="2023-07" db="EMBL/GenBank/DDBJ databases">
        <title>Dynamics of blaOXA-23 gene transmission in Acinetobacter spp. from contaminated veterinary surfaces.</title>
        <authorList>
            <person name="Moreira Da Silva J."/>
            <person name="Menezes J."/>
            <person name="Fernandes L."/>
            <person name="Marques C."/>
            <person name="Amaral A."/>
            <person name="Timofte D."/>
            <person name="Pomba C."/>
        </authorList>
    </citation>
    <scope>NUCLEOTIDE SEQUENCE</scope>
    <source>
        <strain evidence="5">CMVB11Z4A1</strain>
    </source>
</reference>
<reference evidence="6" key="3">
    <citation type="submission" date="2021-06" db="EMBL/GenBank/DDBJ databases">
        <authorList>
            <person name="Diorio-Toth L."/>
        </authorList>
    </citation>
    <scope>NUCLEOTIDE SEQUENCE</scope>
    <source>
        <strain evidence="6">AL_065</strain>
    </source>
</reference>
<dbReference type="EMBL" id="CP078045">
    <property type="protein sequence ID" value="QXR06591.1"/>
    <property type="molecule type" value="Genomic_DNA"/>
</dbReference>
<evidence type="ECO:0000313" key="5">
    <source>
        <dbReference type="EMBL" id="MDP1447026.1"/>
    </source>
</evidence>
<dbReference type="InterPro" id="IPR007848">
    <property type="entry name" value="Small_mtfrase_dom"/>
</dbReference>
<dbReference type="CDD" id="cd02440">
    <property type="entry name" value="AdoMet_MTases"/>
    <property type="match status" value="1"/>
</dbReference>
<name>A0A2K8UK41_ACILW</name>
<dbReference type="EMBL" id="JAUUUS010000020">
    <property type="protein sequence ID" value="MDP1447026.1"/>
    <property type="molecule type" value="Genomic_DNA"/>
</dbReference>
<accession>A0A2K8UK41</accession>
<reference evidence="6" key="2">
    <citation type="journal article" date="2019" name="Nat. Commun.">
        <title>Spatiotemporal dynamics of multidrug resistant bacteria on intensive care unit surfaces.</title>
        <authorList>
            <person name="D'Souza A.W."/>
            <person name="Potter R.F."/>
            <person name="Wallace M."/>
            <person name="Shupe A."/>
            <person name="Patel S."/>
            <person name="Sun X."/>
            <person name="Gul D."/>
            <person name="Kwon J.H."/>
            <person name="Andleeb S."/>
            <person name="Burnham C.D."/>
            <person name="Dantas G."/>
        </authorList>
    </citation>
    <scope>NUCLEOTIDE SEQUENCE</scope>
    <source>
        <strain evidence="6">AL_065</strain>
    </source>
</reference>
<dbReference type="PROSITE" id="PS00092">
    <property type="entry name" value="N6_MTASE"/>
    <property type="match status" value="1"/>
</dbReference>
<evidence type="ECO:0000313" key="7">
    <source>
        <dbReference type="Proteomes" id="UP000293391"/>
    </source>
</evidence>
<feature type="domain" description="Methyltransferase small" evidence="4">
    <location>
        <begin position="140"/>
        <end position="258"/>
    </location>
</feature>
<keyword evidence="1 6" id="KW-0489">Methyltransferase</keyword>
<dbReference type="Gene3D" id="3.40.50.150">
    <property type="entry name" value="Vaccinia Virus protein VP39"/>
    <property type="match status" value="1"/>
</dbReference>
<dbReference type="GO" id="GO:0003676">
    <property type="term" value="F:nucleic acid binding"/>
    <property type="evidence" value="ECO:0007669"/>
    <property type="project" value="InterPro"/>
</dbReference>
<organism evidence="6 7">
    <name type="scientific">Acinetobacter lwoffii</name>
    <dbReference type="NCBI Taxonomy" id="28090"/>
    <lineage>
        <taxon>Bacteria</taxon>
        <taxon>Pseudomonadati</taxon>
        <taxon>Pseudomonadota</taxon>
        <taxon>Gammaproteobacteria</taxon>
        <taxon>Moraxellales</taxon>
        <taxon>Moraxellaceae</taxon>
        <taxon>Acinetobacter</taxon>
    </lineage>
</organism>
<reference evidence="6" key="1">
    <citation type="submission" date="2018-10" db="EMBL/GenBank/DDBJ databases">
        <authorList>
            <person name="D'Souza A.W."/>
            <person name="Potter R.F."/>
            <person name="Wallace M."/>
            <person name="Shupe A."/>
            <person name="Patel S."/>
            <person name="Sun S."/>
            <person name="Gul D."/>
            <person name="Kwon J.H."/>
            <person name="Andleeb S."/>
            <person name="Burnham C.-A.D."/>
            <person name="Dantas G."/>
        </authorList>
    </citation>
    <scope>NUCLEOTIDE SEQUENCE</scope>
    <source>
        <strain evidence="6">AL_065</strain>
    </source>
</reference>
<keyword evidence="3" id="KW-0949">S-adenosyl-L-methionine</keyword>
<evidence type="ECO:0000256" key="2">
    <source>
        <dbReference type="ARBA" id="ARBA00022679"/>
    </source>
</evidence>
<dbReference type="RefSeq" id="WP_004730189.1">
    <property type="nucleotide sequence ID" value="NZ_CAYTBE010000006.1"/>
</dbReference>
<keyword evidence="2" id="KW-0808">Transferase</keyword>
<dbReference type="Proteomes" id="UP001242129">
    <property type="component" value="Unassembled WGS sequence"/>
</dbReference>
<dbReference type="GO" id="GO:0036009">
    <property type="term" value="F:protein-glutamine N-methyltransferase activity"/>
    <property type="evidence" value="ECO:0007669"/>
    <property type="project" value="TreeGrafter"/>
</dbReference>
<gene>
    <name evidence="6" type="ORF">EVX74_010790</name>
    <name evidence="5" type="ORF">Q8G51_04085</name>
</gene>
<dbReference type="PANTHER" id="PTHR18895:SF74">
    <property type="entry name" value="MTRF1L RELEASE FACTOR GLUTAMINE METHYLTRANSFERASE"/>
    <property type="match status" value="1"/>
</dbReference>
<protein>
    <submittedName>
        <fullName evidence="6">Class I SAM-dependent methyltransferase</fullName>
    </submittedName>
</protein>
<dbReference type="Proteomes" id="UP000293391">
    <property type="component" value="Chromosome"/>
</dbReference>
<dbReference type="GO" id="GO:0032259">
    <property type="term" value="P:methylation"/>
    <property type="evidence" value="ECO:0007669"/>
    <property type="project" value="UniProtKB-KW"/>
</dbReference>
<evidence type="ECO:0000313" key="6">
    <source>
        <dbReference type="EMBL" id="QXR06591.1"/>
    </source>
</evidence>
<sequence length="323" mass="37318">MNQILEMQSIQQQALLYLLAFLKQQDYQFTTITPLSHQRILNRKKNEIYKHRTHQDIFGWNLNFKKTDLDSALFTLLQEHQLLQVQEDQYLSQVRVSSLDGELFIHSAFPTTQQDAVFFGPDTYRFIYHLKQYLAAQPRPFKRVVEMCCGTSAAAISIARHFPAVNEMMVADLNPKALLYSQINISFAGLNHIHPVQSNLFSNLDGKFDLIFANPPYLIDPEQRQYRHGGNALDGCDLSFRIIKEGLQRLNSGGHLFLYTGVTVTEHGNLFLQHLKDLMKQHQNIIWSYEEIDPDIFGEELEQPAYQHVERIALALIKIEVGN</sequence>
<dbReference type="AlphaFoldDB" id="A0A2K8UK41"/>
<proteinExistence type="predicted"/>
<dbReference type="Pfam" id="PF05175">
    <property type="entry name" value="MTS"/>
    <property type="match status" value="1"/>
</dbReference>